<dbReference type="PANTHER" id="PTHR38433">
    <property type="match status" value="1"/>
</dbReference>
<evidence type="ECO:0000313" key="1">
    <source>
        <dbReference type="EMBL" id="TRM11509.1"/>
    </source>
</evidence>
<dbReference type="RefSeq" id="WP_142790634.1">
    <property type="nucleotide sequence ID" value="NZ_VJMZ01000001.1"/>
</dbReference>
<evidence type="ECO:0000313" key="2">
    <source>
        <dbReference type="Proteomes" id="UP000319280"/>
    </source>
</evidence>
<sequence length="157" mass="17375">MAKQITNIKRLSVDEETRRQNDLNEVEAAIADNKEAVLEAITLTRHLHDKGLLAILNGALSQGEEVLDIAVKEINRPQNSRVIENGVGLAMLLGTLDVDQLKVLTKKLNQGVRLATADRAEEDGPDNVFQLMKLLKDPEINRSIGLLVNFLKGMSRD</sequence>
<proteinExistence type="predicted"/>
<name>A0A549YI06_9BACI</name>
<comment type="caution">
    <text evidence="1">The sequence shown here is derived from an EMBL/GenBank/DDBJ whole genome shotgun (WGS) entry which is preliminary data.</text>
</comment>
<dbReference type="Proteomes" id="UP000319280">
    <property type="component" value="Unassembled WGS sequence"/>
</dbReference>
<reference evidence="1 2" key="1">
    <citation type="submission" date="2019-07" db="EMBL/GenBank/DDBJ databases">
        <title>Genomic analysis of Lentibacillus sp. NKC851-2.</title>
        <authorList>
            <person name="Oh Y.J."/>
        </authorList>
    </citation>
    <scope>NUCLEOTIDE SEQUENCE [LARGE SCALE GENOMIC DNA]</scope>
    <source>
        <strain evidence="1 2">NKC851-2</strain>
    </source>
</reference>
<dbReference type="InterPro" id="IPR012440">
    <property type="entry name" value="DUF1641"/>
</dbReference>
<dbReference type="Pfam" id="PF07849">
    <property type="entry name" value="DUF1641"/>
    <property type="match status" value="1"/>
</dbReference>
<gene>
    <name evidence="1" type="ORF">FH966_07265</name>
</gene>
<dbReference type="PANTHER" id="PTHR38433:SF1">
    <property type="entry name" value="DUF1641 DOMAIN-CONTAINING PROTEIN"/>
    <property type="match status" value="1"/>
</dbReference>
<protein>
    <submittedName>
        <fullName evidence="1">DUF1641 domain-containing protein</fullName>
    </submittedName>
</protein>
<organism evidence="1 2">
    <name type="scientific">Lentibacillus cibarius</name>
    <dbReference type="NCBI Taxonomy" id="2583219"/>
    <lineage>
        <taxon>Bacteria</taxon>
        <taxon>Bacillati</taxon>
        <taxon>Bacillota</taxon>
        <taxon>Bacilli</taxon>
        <taxon>Bacillales</taxon>
        <taxon>Bacillaceae</taxon>
        <taxon>Lentibacillus</taxon>
    </lineage>
</organism>
<keyword evidence="2" id="KW-1185">Reference proteome</keyword>
<dbReference type="EMBL" id="VJMZ01000001">
    <property type="protein sequence ID" value="TRM11509.1"/>
    <property type="molecule type" value="Genomic_DNA"/>
</dbReference>
<accession>A0A549YI06</accession>
<dbReference type="AlphaFoldDB" id="A0A549YI06"/>